<dbReference type="Pfam" id="PF06042">
    <property type="entry name" value="NTP_transf_6"/>
    <property type="match status" value="1"/>
</dbReference>
<sequence length="180" mass="20907">MAIEADPQMMAVLHAVKQLQLPDSWVAAGFVRGKVWDLQHGYTTKTELPDVDVVYFDAECVAEAIEKVMEHKLREWLPDVPWSVKNQARMHLVNGFSPYHSTEDAIAHYPETATALAVRLDERNRVELLAPLGIDDAIQLKLRPTPSYWETGEQYKRFKQRLTRKNWRKKWPNVEEIIVE</sequence>
<accession>A0ABS2SXA0</accession>
<dbReference type="PANTHER" id="PTHR39166">
    <property type="entry name" value="BLL1166 PROTEIN"/>
    <property type="match status" value="1"/>
</dbReference>
<evidence type="ECO:0008006" key="3">
    <source>
        <dbReference type="Google" id="ProtNLM"/>
    </source>
</evidence>
<dbReference type="EMBL" id="JAFBCV010000009">
    <property type="protein sequence ID" value="MBM7839651.1"/>
    <property type="molecule type" value="Genomic_DNA"/>
</dbReference>
<keyword evidence="2" id="KW-1185">Reference proteome</keyword>
<reference evidence="1" key="1">
    <citation type="submission" date="2021-01" db="EMBL/GenBank/DDBJ databases">
        <title>Genomic Encyclopedia of Type Strains, Phase IV (KMG-IV): sequencing the most valuable type-strain genomes for metagenomic binning, comparative biology and taxonomic classification.</title>
        <authorList>
            <person name="Goeker M."/>
        </authorList>
    </citation>
    <scope>NUCLEOTIDE SEQUENCE</scope>
    <source>
        <strain evidence="1">DSM 21943</strain>
    </source>
</reference>
<organism evidence="1 2">
    <name type="scientific">Shouchella xiaoxiensis</name>
    <dbReference type="NCBI Taxonomy" id="766895"/>
    <lineage>
        <taxon>Bacteria</taxon>
        <taxon>Bacillati</taxon>
        <taxon>Bacillota</taxon>
        <taxon>Bacilli</taxon>
        <taxon>Bacillales</taxon>
        <taxon>Bacillaceae</taxon>
        <taxon>Shouchella</taxon>
    </lineage>
</organism>
<gene>
    <name evidence="1" type="ORF">JOC54_002931</name>
</gene>
<dbReference type="PANTHER" id="PTHR39166:SF1">
    <property type="entry name" value="BLL1166 PROTEIN"/>
    <property type="match status" value="1"/>
</dbReference>
<comment type="caution">
    <text evidence="1">The sequence shown here is derived from an EMBL/GenBank/DDBJ whole genome shotgun (WGS) entry which is preliminary data.</text>
</comment>
<evidence type="ECO:0000313" key="2">
    <source>
        <dbReference type="Proteomes" id="UP001179280"/>
    </source>
</evidence>
<dbReference type="RefSeq" id="WP_239586737.1">
    <property type="nucleotide sequence ID" value="NZ_JAFBCV010000009.1"/>
</dbReference>
<evidence type="ECO:0000313" key="1">
    <source>
        <dbReference type="EMBL" id="MBM7839651.1"/>
    </source>
</evidence>
<dbReference type="Proteomes" id="UP001179280">
    <property type="component" value="Unassembled WGS sequence"/>
</dbReference>
<protein>
    <recommendedName>
        <fullName evidence="3">Nucleotidyltransferase family protein</fullName>
    </recommendedName>
</protein>
<proteinExistence type="predicted"/>
<dbReference type="InterPro" id="IPR009267">
    <property type="entry name" value="NTP_transf_6"/>
</dbReference>
<name>A0ABS2SXA0_9BACI</name>